<name>A0AAU7C9D0_9BACT</name>
<dbReference type="RefSeq" id="WP_406694597.1">
    <property type="nucleotide sequence ID" value="NZ_CP155447.1"/>
</dbReference>
<dbReference type="Pfam" id="PF01381">
    <property type="entry name" value="HTH_3"/>
    <property type="match status" value="1"/>
</dbReference>
<organism evidence="2">
    <name type="scientific">Singulisphaera sp. Ch08</name>
    <dbReference type="NCBI Taxonomy" id="3120278"/>
    <lineage>
        <taxon>Bacteria</taxon>
        <taxon>Pseudomonadati</taxon>
        <taxon>Planctomycetota</taxon>
        <taxon>Planctomycetia</taxon>
        <taxon>Isosphaerales</taxon>
        <taxon>Isosphaeraceae</taxon>
        <taxon>Singulisphaera</taxon>
    </lineage>
</organism>
<dbReference type="GO" id="GO:0001046">
    <property type="term" value="F:core promoter sequence-specific DNA binding"/>
    <property type="evidence" value="ECO:0007669"/>
    <property type="project" value="TreeGrafter"/>
</dbReference>
<dbReference type="SUPFAM" id="SSF47413">
    <property type="entry name" value="lambda repressor-like DNA-binding domains"/>
    <property type="match status" value="1"/>
</dbReference>
<gene>
    <name evidence="2" type="ORF">V5E97_26360</name>
</gene>
<protein>
    <submittedName>
        <fullName evidence="2">Helix-turn-helix domain-containing protein</fullName>
    </submittedName>
</protein>
<dbReference type="Gene3D" id="1.10.260.40">
    <property type="entry name" value="lambda repressor-like DNA-binding domains"/>
    <property type="match status" value="1"/>
</dbReference>
<evidence type="ECO:0000313" key="2">
    <source>
        <dbReference type="EMBL" id="XBH01851.1"/>
    </source>
</evidence>
<dbReference type="PANTHER" id="PTHR40455">
    <property type="entry name" value="ANTITOXIN HIGA"/>
    <property type="match status" value="1"/>
</dbReference>
<proteinExistence type="predicted"/>
<evidence type="ECO:0000259" key="1">
    <source>
        <dbReference type="PROSITE" id="PS50943"/>
    </source>
</evidence>
<dbReference type="AlphaFoldDB" id="A0AAU7C9D0"/>
<dbReference type="EMBL" id="CP155447">
    <property type="protein sequence ID" value="XBH01851.1"/>
    <property type="molecule type" value="Genomic_DNA"/>
</dbReference>
<reference evidence="2" key="1">
    <citation type="submission" date="2024-05" db="EMBL/GenBank/DDBJ databases">
        <title>Planctomycetes of the genus Singulisphaera possess chitinolytic capabilities.</title>
        <authorList>
            <person name="Ivanova A."/>
        </authorList>
    </citation>
    <scope>NUCLEOTIDE SEQUENCE</scope>
    <source>
        <strain evidence="2">Ch08T</strain>
    </source>
</reference>
<dbReference type="SMART" id="SM00530">
    <property type="entry name" value="HTH_XRE"/>
    <property type="match status" value="1"/>
</dbReference>
<feature type="domain" description="HTH cro/C1-type" evidence="1">
    <location>
        <begin position="79"/>
        <end position="133"/>
    </location>
</feature>
<dbReference type="PANTHER" id="PTHR40455:SF1">
    <property type="entry name" value="ANTITOXIN HIGA"/>
    <property type="match status" value="1"/>
</dbReference>
<dbReference type="GO" id="GO:0006355">
    <property type="term" value="P:regulation of DNA-templated transcription"/>
    <property type="evidence" value="ECO:0007669"/>
    <property type="project" value="InterPro"/>
</dbReference>
<dbReference type="PROSITE" id="PS50943">
    <property type="entry name" value="HTH_CROC1"/>
    <property type="match status" value="1"/>
</dbReference>
<dbReference type="CDD" id="cd00093">
    <property type="entry name" value="HTH_XRE"/>
    <property type="match status" value="1"/>
</dbReference>
<dbReference type="InterPro" id="IPR001387">
    <property type="entry name" value="Cro/C1-type_HTH"/>
</dbReference>
<accession>A0AAU7C9D0</accession>
<sequence>MATRTAPLTRYMELVAAHPLRPIRSEAELDRAIKVVDSLIDLAKRTKDEEDYLEVLGTLIEVYEQAHYPMGNVSGVDMLVHLMEARGVTQTGVSQGAGLPLSTVSEILAGKRKLNVKHIAALSRFFKADPGLFIDQQ</sequence>
<dbReference type="InterPro" id="IPR039060">
    <property type="entry name" value="Antitox_HigA"/>
</dbReference>
<dbReference type="InterPro" id="IPR010982">
    <property type="entry name" value="Lambda_DNA-bd_dom_sf"/>
</dbReference>